<organism evidence="1 2">
    <name type="scientific">Skermanella aerolata</name>
    <dbReference type="NCBI Taxonomy" id="393310"/>
    <lineage>
        <taxon>Bacteria</taxon>
        <taxon>Pseudomonadati</taxon>
        <taxon>Pseudomonadota</taxon>
        <taxon>Alphaproteobacteria</taxon>
        <taxon>Rhodospirillales</taxon>
        <taxon>Azospirillaceae</taxon>
        <taxon>Skermanella</taxon>
    </lineage>
</organism>
<dbReference type="EMBL" id="BJYZ01000001">
    <property type="protein sequence ID" value="GEO35943.1"/>
    <property type="molecule type" value="Genomic_DNA"/>
</dbReference>
<evidence type="ECO:0008006" key="3">
    <source>
        <dbReference type="Google" id="ProtNLM"/>
    </source>
</evidence>
<gene>
    <name evidence="1" type="ORF">SAE02_00910</name>
</gene>
<sequence>MTTFEERERAFENKFSHEQEVLFKIQVRRARLLGLWAAEQMKFGEAEAMAYARSIVDADFEEAGTADIVRRVCADLEQHGIDISRHRVEKEAELLLAVAHDQIVKE</sequence>
<accession>A0A512DHJ6</accession>
<dbReference type="RefSeq" id="WP_044431298.1">
    <property type="nucleotide sequence ID" value="NZ_BJYZ01000001.1"/>
</dbReference>
<dbReference type="PIRSF" id="PIRSF031780">
    <property type="entry name" value="UCP031780"/>
    <property type="match status" value="1"/>
</dbReference>
<dbReference type="InterPro" id="IPR038293">
    <property type="entry name" value="ATPase_inh_sub_z_sf"/>
</dbReference>
<comment type="caution">
    <text evidence="1">The sequence shown here is derived from an EMBL/GenBank/DDBJ whole genome shotgun (WGS) entry which is preliminary data.</text>
</comment>
<keyword evidence="2" id="KW-1185">Reference proteome</keyword>
<evidence type="ECO:0000313" key="1">
    <source>
        <dbReference type="EMBL" id="GEO35943.1"/>
    </source>
</evidence>
<protein>
    <recommendedName>
        <fullName evidence="3">Aldolase</fullName>
    </recommendedName>
</protein>
<proteinExistence type="predicted"/>
<reference evidence="1 2" key="1">
    <citation type="submission" date="2019-07" db="EMBL/GenBank/DDBJ databases">
        <title>Whole genome shotgun sequence of Skermanella aerolata NBRC 106429.</title>
        <authorList>
            <person name="Hosoyama A."/>
            <person name="Uohara A."/>
            <person name="Ohji S."/>
            <person name="Ichikawa N."/>
        </authorList>
    </citation>
    <scope>NUCLEOTIDE SEQUENCE [LARGE SCALE GENOMIC DNA]</scope>
    <source>
        <strain evidence="1 2">NBRC 106429</strain>
    </source>
</reference>
<evidence type="ECO:0000313" key="2">
    <source>
        <dbReference type="Proteomes" id="UP000321523"/>
    </source>
</evidence>
<dbReference type="Proteomes" id="UP000321523">
    <property type="component" value="Unassembled WGS sequence"/>
</dbReference>
<name>A0A512DHJ6_9PROT</name>
<dbReference type="InterPro" id="IPR009945">
    <property type="entry name" value="ATPase_inh_sub_z"/>
</dbReference>
<dbReference type="OrthoDB" id="9810387at2"/>
<dbReference type="Pfam" id="PF07345">
    <property type="entry name" value="ATPaseInh_sub_z"/>
    <property type="match status" value="1"/>
</dbReference>
<dbReference type="Gene3D" id="1.10.790.20">
    <property type="entry name" value="Domain of unknown function DUF1476"/>
    <property type="match status" value="1"/>
</dbReference>
<dbReference type="AlphaFoldDB" id="A0A512DHJ6"/>